<evidence type="ECO:0000313" key="2">
    <source>
        <dbReference type="EMBL" id="GAT50991.1"/>
    </source>
</evidence>
<proteinExistence type="predicted"/>
<evidence type="ECO:0000256" key="1">
    <source>
        <dbReference type="SAM" id="MobiDB-lite"/>
    </source>
</evidence>
<organism evidence="2 3">
    <name type="scientific">Mycena chlorophos</name>
    <name type="common">Agaric fungus</name>
    <name type="synonym">Agaricus chlorophos</name>
    <dbReference type="NCBI Taxonomy" id="658473"/>
    <lineage>
        <taxon>Eukaryota</taxon>
        <taxon>Fungi</taxon>
        <taxon>Dikarya</taxon>
        <taxon>Basidiomycota</taxon>
        <taxon>Agaricomycotina</taxon>
        <taxon>Agaricomycetes</taxon>
        <taxon>Agaricomycetidae</taxon>
        <taxon>Agaricales</taxon>
        <taxon>Marasmiineae</taxon>
        <taxon>Mycenaceae</taxon>
        <taxon>Mycena</taxon>
    </lineage>
</organism>
<reference evidence="2" key="1">
    <citation type="submission" date="2014-09" db="EMBL/GenBank/DDBJ databases">
        <title>Genome sequence of the luminous mushroom Mycena chlorophos for searching fungal bioluminescence genes.</title>
        <authorList>
            <person name="Tanaka Y."/>
            <person name="Kasuga D."/>
            <person name="Oba Y."/>
            <person name="Hase S."/>
            <person name="Sato K."/>
            <person name="Oba Y."/>
            <person name="Sakakibara Y."/>
        </authorList>
    </citation>
    <scope>NUCLEOTIDE SEQUENCE</scope>
</reference>
<dbReference type="Proteomes" id="UP000815677">
    <property type="component" value="Unassembled WGS sequence"/>
</dbReference>
<feature type="non-terminal residue" evidence="2">
    <location>
        <position position="1"/>
    </location>
</feature>
<feature type="compositionally biased region" description="Pro residues" evidence="1">
    <location>
        <begin position="1"/>
        <end position="10"/>
    </location>
</feature>
<dbReference type="EMBL" id="DF846796">
    <property type="protein sequence ID" value="GAT50991.1"/>
    <property type="molecule type" value="Genomic_DNA"/>
</dbReference>
<sequence length="199" mass="20982">ASPLAPPPYEAPIYDYRDGPTRTSADASLTGTASGPLGATASIRVEDGAGDDDADIPIQTFALVRSSAVASFYDGRSVPGHRPELGACPTASGKQRCKVFRALAATHSGLVPPEATRSPPSPSLVERMRDCYSHGPMFLRLYLSSTSQSTRQSCYRPRPCSRIPGPLAVRLAVPTRAGRIKLADEHNLLLGISAGYGAC</sequence>
<evidence type="ECO:0008006" key="4">
    <source>
        <dbReference type="Google" id="ProtNLM"/>
    </source>
</evidence>
<name>A0ABQ0LIM2_MYCCL</name>
<protein>
    <recommendedName>
        <fullName evidence="4">Velvet domain-containing protein</fullName>
    </recommendedName>
</protein>
<accession>A0ABQ0LIM2</accession>
<evidence type="ECO:0000313" key="3">
    <source>
        <dbReference type="Proteomes" id="UP000815677"/>
    </source>
</evidence>
<keyword evidence="3" id="KW-1185">Reference proteome</keyword>
<feature type="compositionally biased region" description="Polar residues" evidence="1">
    <location>
        <begin position="21"/>
        <end position="33"/>
    </location>
</feature>
<feature type="region of interest" description="Disordered" evidence="1">
    <location>
        <begin position="1"/>
        <end position="34"/>
    </location>
</feature>
<gene>
    <name evidence="2" type="ORF">MCHLO_08173</name>
</gene>